<comment type="caution">
    <text evidence="2">The sequence shown here is derived from an EMBL/GenBank/DDBJ whole genome shotgun (WGS) entry which is preliminary data.</text>
</comment>
<organism evidence="2 3">
    <name type="scientific">Coccomyxa viridis</name>
    <dbReference type="NCBI Taxonomy" id="1274662"/>
    <lineage>
        <taxon>Eukaryota</taxon>
        <taxon>Viridiplantae</taxon>
        <taxon>Chlorophyta</taxon>
        <taxon>core chlorophytes</taxon>
        <taxon>Trebouxiophyceae</taxon>
        <taxon>Trebouxiophyceae incertae sedis</taxon>
        <taxon>Coccomyxaceae</taxon>
        <taxon>Coccomyxa</taxon>
    </lineage>
</organism>
<feature type="compositionally biased region" description="Polar residues" evidence="1">
    <location>
        <begin position="140"/>
        <end position="159"/>
    </location>
</feature>
<dbReference type="Proteomes" id="UP001497392">
    <property type="component" value="Unassembled WGS sequence"/>
</dbReference>
<dbReference type="EMBL" id="CAXHTA020000008">
    <property type="protein sequence ID" value="CAL5223110.1"/>
    <property type="molecule type" value="Genomic_DNA"/>
</dbReference>
<sequence>MLVMTGTNEPLISLIQKDGKAFAEANYLIRLVPSFEAAIRAYQERAAERGQSFEHVVLLEAAVQGWSLATANARDLLSAIIAAEPATDSPGISVSHDGCQAKSDMTFQDFWAAQDVEAKLSNRAAPESPRNKPVGGCTAAGQNVRNQEVQETTDSQRSPSETKTARKRKAKKARQQAARAQLAAQTAEAEGEDRKVSDTVEDKGGPAKQGSSAEAQADEQPPEAA</sequence>
<gene>
    <name evidence="2" type="primary">g5572</name>
    <name evidence="2" type="ORF">VP750_LOCUS4769</name>
</gene>
<evidence type="ECO:0000313" key="3">
    <source>
        <dbReference type="Proteomes" id="UP001497392"/>
    </source>
</evidence>
<feature type="compositionally biased region" description="Basic and acidic residues" evidence="1">
    <location>
        <begin position="192"/>
        <end position="205"/>
    </location>
</feature>
<evidence type="ECO:0000256" key="1">
    <source>
        <dbReference type="SAM" id="MobiDB-lite"/>
    </source>
</evidence>
<accession>A0ABP1FX44</accession>
<reference evidence="2 3" key="1">
    <citation type="submission" date="2024-06" db="EMBL/GenBank/DDBJ databases">
        <authorList>
            <person name="Kraege A."/>
            <person name="Thomma B."/>
        </authorList>
    </citation>
    <scope>NUCLEOTIDE SEQUENCE [LARGE SCALE GENOMIC DNA]</scope>
</reference>
<feature type="compositionally biased region" description="Basic residues" evidence="1">
    <location>
        <begin position="165"/>
        <end position="174"/>
    </location>
</feature>
<protein>
    <submittedName>
        <fullName evidence="2">G5572 protein</fullName>
    </submittedName>
</protein>
<feature type="compositionally biased region" description="Acidic residues" evidence="1">
    <location>
        <begin position="216"/>
        <end position="225"/>
    </location>
</feature>
<evidence type="ECO:0000313" key="2">
    <source>
        <dbReference type="EMBL" id="CAL5223110.1"/>
    </source>
</evidence>
<feature type="compositionally biased region" description="Low complexity" evidence="1">
    <location>
        <begin position="175"/>
        <end position="188"/>
    </location>
</feature>
<feature type="region of interest" description="Disordered" evidence="1">
    <location>
        <begin position="122"/>
        <end position="225"/>
    </location>
</feature>
<name>A0ABP1FX44_9CHLO</name>
<keyword evidence="3" id="KW-1185">Reference proteome</keyword>
<proteinExistence type="predicted"/>